<dbReference type="PANTHER" id="PTHR16038:SF4">
    <property type="entry name" value="WD REPEAT-CONTAINING PROTEIN 74"/>
    <property type="match status" value="1"/>
</dbReference>
<protein>
    <recommendedName>
        <fullName evidence="4">Ribosome biogenesis protein NSA1</fullName>
    </recommendedName>
</protein>
<comment type="function">
    <text evidence="1">Involved in the biogenesis of the 60S ribosomal subunit.</text>
</comment>
<comment type="similarity">
    <text evidence="2">Belongs to the NSA1 family.</text>
</comment>
<gene>
    <name evidence="6" type="ORF">V5O48_001744</name>
</gene>
<dbReference type="Proteomes" id="UP001465976">
    <property type="component" value="Unassembled WGS sequence"/>
</dbReference>
<name>A0ABR3FY29_9AGAR</name>
<evidence type="ECO:0000256" key="5">
    <source>
        <dbReference type="SAM" id="MobiDB-lite"/>
    </source>
</evidence>
<accession>A0ABR3FY29</accession>
<proteinExistence type="inferred from homology"/>
<dbReference type="InterPro" id="IPR036322">
    <property type="entry name" value="WD40_repeat_dom_sf"/>
</dbReference>
<organism evidence="6 7">
    <name type="scientific">Marasmius crinis-equi</name>
    <dbReference type="NCBI Taxonomy" id="585013"/>
    <lineage>
        <taxon>Eukaryota</taxon>
        <taxon>Fungi</taxon>
        <taxon>Dikarya</taxon>
        <taxon>Basidiomycota</taxon>
        <taxon>Agaricomycotina</taxon>
        <taxon>Agaricomycetes</taxon>
        <taxon>Agaricomycetidae</taxon>
        <taxon>Agaricales</taxon>
        <taxon>Marasmiineae</taxon>
        <taxon>Marasmiaceae</taxon>
        <taxon>Marasmius</taxon>
    </lineage>
</organism>
<dbReference type="Gene3D" id="2.130.10.10">
    <property type="entry name" value="YVTN repeat-like/Quinoprotein amine dehydrogenase"/>
    <property type="match status" value="1"/>
</dbReference>
<dbReference type="InterPro" id="IPR015943">
    <property type="entry name" value="WD40/YVTN_repeat-like_dom_sf"/>
</dbReference>
<evidence type="ECO:0000256" key="2">
    <source>
        <dbReference type="ARBA" id="ARBA00007861"/>
    </source>
</evidence>
<comment type="subunit">
    <text evidence="3">Component of the pre-66S ribosomal particle.</text>
</comment>
<evidence type="ECO:0000256" key="1">
    <source>
        <dbReference type="ARBA" id="ARBA00002889"/>
    </source>
</evidence>
<sequence>MRFFTGDELGNLKVLRSVEDDQKLKLEYAQALTPTATPRRVQKLAVKPADSGENATVSAAYADGTASTFSVQPDCTLEKTRSWNEPRLRTGEQYVGFSATRRGVFSCTSNGALRLVPDDESQSHFTASLPTRLCDWRLSPSGQKFVYGGDEVDLSVWDSEKVFTNTTPPEDGGPDSTSKKRKRSEALFPAESWRAKNVPNDNLGLRQPIRITSVSFIGSSDSHILAGTQLGDVRRYDTRAARKPVSNWKNTGKAGGVRVVESGYTEHQAFVGDGSSNLFAIDLRSGGVMYAYKGLSGAVSSIAPSKTVMLSTAQDRFVRLHSVFSPPPQVGQQQEVKGQVVDKMYMKSMPTVVAWDHDSTPPAAVSSSESDAEDGDVWEAMEEVEDEDKHLKRRKK</sequence>
<dbReference type="InterPro" id="IPR037379">
    <property type="entry name" value="WDR74/Nsa1"/>
</dbReference>
<reference evidence="6 7" key="1">
    <citation type="submission" date="2024-02" db="EMBL/GenBank/DDBJ databases">
        <title>A draft genome for the cacao thread blight pathogen Marasmius crinis-equi.</title>
        <authorList>
            <person name="Cohen S.P."/>
            <person name="Baruah I.K."/>
            <person name="Amoako-Attah I."/>
            <person name="Bukari Y."/>
            <person name="Meinhardt L.W."/>
            <person name="Bailey B.A."/>
        </authorList>
    </citation>
    <scope>NUCLEOTIDE SEQUENCE [LARGE SCALE GENOMIC DNA]</scope>
    <source>
        <strain evidence="6 7">GH-76</strain>
    </source>
</reference>
<evidence type="ECO:0000256" key="3">
    <source>
        <dbReference type="ARBA" id="ARBA00011187"/>
    </source>
</evidence>
<keyword evidence="7" id="KW-1185">Reference proteome</keyword>
<feature type="region of interest" description="Disordered" evidence="5">
    <location>
        <begin position="356"/>
        <end position="377"/>
    </location>
</feature>
<evidence type="ECO:0000313" key="6">
    <source>
        <dbReference type="EMBL" id="KAL0580239.1"/>
    </source>
</evidence>
<dbReference type="PANTHER" id="PTHR16038">
    <property type="entry name" value="NOP SEVEN ASSOCIATED PROTEIN 1"/>
    <property type="match status" value="1"/>
</dbReference>
<evidence type="ECO:0000256" key="4">
    <source>
        <dbReference type="ARBA" id="ARBA00014234"/>
    </source>
</evidence>
<evidence type="ECO:0000313" key="7">
    <source>
        <dbReference type="Proteomes" id="UP001465976"/>
    </source>
</evidence>
<feature type="region of interest" description="Disordered" evidence="5">
    <location>
        <begin position="163"/>
        <end position="185"/>
    </location>
</feature>
<dbReference type="EMBL" id="JBAHYK010000035">
    <property type="protein sequence ID" value="KAL0580239.1"/>
    <property type="molecule type" value="Genomic_DNA"/>
</dbReference>
<dbReference type="SUPFAM" id="SSF50978">
    <property type="entry name" value="WD40 repeat-like"/>
    <property type="match status" value="1"/>
</dbReference>
<comment type="caution">
    <text evidence="6">The sequence shown here is derived from an EMBL/GenBank/DDBJ whole genome shotgun (WGS) entry which is preliminary data.</text>
</comment>